<keyword evidence="2" id="KW-0812">Transmembrane</keyword>
<dbReference type="EMBL" id="JAUSQX010000001">
    <property type="protein sequence ID" value="MDP9805534.1"/>
    <property type="molecule type" value="Genomic_DNA"/>
</dbReference>
<gene>
    <name evidence="3" type="ORF">J2S70_000116</name>
</gene>
<reference evidence="3 4" key="1">
    <citation type="submission" date="2023-07" db="EMBL/GenBank/DDBJ databases">
        <title>Sequencing the genomes of 1000 actinobacteria strains.</title>
        <authorList>
            <person name="Klenk H.-P."/>
        </authorList>
    </citation>
    <scope>NUCLEOTIDE SEQUENCE [LARGE SCALE GENOMIC DNA]</scope>
    <source>
        <strain evidence="3 4">DSM 17163</strain>
    </source>
</reference>
<feature type="transmembrane region" description="Helical" evidence="2">
    <location>
        <begin position="144"/>
        <end position="163"/>
    </location>
</feature>
<dbReference type="RefSeq" id="WP_307681812.1">
    <property type="nucleotide sequence ID" value="NZ_JAUSQX010000001.1"/>
</dbReference>
<evidence type="ECO:0000256" key="1">
    <source>
        <dbReference type="SAM" id="MobiDB-lite"/>
    </source>
</evidence>
<comment type="caution">
    <text evidence="3">The sequence shown here is derived from an EMBL/GenBank/DDBJ whole genome shotgun (WGS) entry which is preliminary data.</text>
</comment>
<evidence type="ECO:0000313" key="3">
    <source>
        <dbReference type="EMBL" id="MDP9805534.1"/>
    </source>
</evidence>
<proteinExistence type="predicted"/>
<feature type="transmembrane region" description="Helical" evidence="2">
    <location>
        <begin position="183"/>
        <end position="204"/>
    </location>
</feature>
<keyword evidence="4" id="KW-1185">Reference proteome</keyword>
<sequence>MSETLNSNSSANHMPSDHYGGASHNGGPGHYAISAQYGTHSYGSGVYPPMRPRQFTGVTKAAISGVISGVLVYIVGVFLPFVSSENHVIADSDEEISGSFATANILESNAPAWISIGLLVLAVIVLVYAVFVRKTKDSRGIGTVVGIALTAGVGLLIFLLSIACDGGLMNFYDAGGSRGVGQIVMFVGAGLTFVSAVLASISAARN</sequence>
<organism evidence="3 4">
    <name type="scientific">Trueperella bonasi</name>
    <dbReference type="NCBI Taxonomy" id="312286"/>
    <lineage>
        <taxon>Bacteria</taxon>
        <taxon>Bacillati</taxon>
        <taxon>Actinomycetota</taxon>
        <taxon>Actinomycetes</taxon>
        <taxon>Actinomycetales</taxon>
        <taxon>Actinomycetaceae</taxon>
        <taxon>Trueperella</taxon>
    </lineage>
</organism>
<evidence type="ECO:0000313" key="4">
    <source>
        <dbReference type="Proteomes" id="UP001243212"/>
    </source>
</evidence>
<feature type="transmembrane region" description="Helical" evidence="2">
    <location>
        <begin position="61"/>
        <end position="82"/>
    </location>
</feature>
<accession>A0ABT9NDR5</accession>
<name>A0ABT9NDR5_9ACTO</name>
<evidence type="ECO:0000256" key="2">
    <source>
        <dbReference type="SAM" id="Phobius"/>
    </source>
</evidence>
<dbReference type="Proteomes" id="UP001243212">
    <property type="component" value="Unassembled WGS sequence"/>
</dbReference>
<feature type="transmembrane region" description="Helical" evidence="2">
    <location>
        <begin position="112"/>
        <end position="132"/>
    </location>
</feature>
<protein>
    <submittedName>
        <fullName evidence="3">Amino acid transporter</fullName>
    </submittedName>
</protein>
<keyword evidence="2" id="KW-0472">Membrane</keyword>
<feature type="compositionally biased region" description="Polar residues" evidence="1">
    <location>
        <begin position="1"/>
        <end position="13"/>
    </location>
</feature>
<feature type="region of interest" description="Disordered" evidence="1">
    <location>
        <begin position="1"/>
        <end position="21"/>
    </location>
</feature>
<keyword evidence="2" id="KW-1133">Transmembrane helix</keyword>